<dbReference type="GO" id="GO:0006355">
    <property type="term" value="P:regulation of DNA-templated transcription"/>
    <property type="evidence" value="ECO:0007669"/>
    <property type="project" value="InterPro"/>
</dbReference>
<reference evidence="3 4" key="1">
    <citation type="submission" date="2019-09" db="EMBL/GenBank/DDBJ databases">
        <authorList>
            <person name="Silva M."/>
            <person name="Pereira G."/>
            <person name="Lopes-Da-Costa L."/>
            <person name="Silva E."/>
        </authorList>
    </citation>
    <scope>NUCLEOTIDE SEQUENCE [LARGE SCALE GENOMIC DNA]</scope>
    <source>
        <strain evidence="3 4">FMV-PI01</strain>
    </source>
</reference>
<keyword evidence="1" id="KW-0804">Transcription</keyword>
<organism evidence="3 4">
    <name type="scientific">Campylobacter portucalensis</name>
    <dbReference type="NCBI Taxonomy" id="2608384"/>
    <lineage>
        <taxon>Bacteria</taxon>
        <taxon>Pseudomonadati</taxon>
        <taxon>Campylobacterota</taxon>
        <taxon>Epsilonproteobacteria</taxon>
        <taxon>Campylobacterales</taxon>
        <taxon>Campylobacteraceae</taxon>
        <taxon>Campylobacter</taxon>
    </lineage>
</organism>
<feature type="domain" description="HTH HARE-type" evidence="2">
    <location>
        <begin position="2"/>
        <end position="81"/>
    </location>
</feature>
<sequence>MNKNIEVAKIVLEKSYKPLTINEIWDIAKNLGLTKSLNLNGKTPYASFGARIYTDIKHNYQNSIFEIVQHKPKISIKLKNQNFNKISKAVKYEILDDKKCEDKFCERDLHLLLAKFIYSNSNFDAFSKTIFHENSTKNKKGYDKWLYPDMIGVKFEKFGDEILEFISKFDKRRVKIYSFEIKKELNISNFRECYFQAVSNSSWANEGYLVALNINEENDELKDLINKTSLSFGIGVISLDSENLDQSKVLAAARFKESLDLNLMDELASKNKNFKDFMKTICDFDIKNSNRFEKEFDKILDDIAMEKFINDKGIK</sequence>
<dbReference type="RefSeq" id="WP_154570041.1">
    <property type="nucleotide sequence ID" value="NZ_VWSJ01000001.1"/>
</dbReference>
<evidence type="ECO:0000313" key="3">
    <source>
        <dbReference type="EMBL" id="MSN95773.1"/>
    </source>
</evidence>
<evidence type="ECO:0000313" key="4">
    <source>
        <dbReference type="Proteomes" id="UP000476338"/>
    </source>
</evidence>
<keyword evidence="4" id="KW-1185">Reference proteome</keyword>
<protein>
    <submittedName>
        <fullName evidence="3">HrgA protein</fullName>
    </submittedName>
</protein>
<comment type="caution">
    <text evidence="3">The sequence shown here is derived from an EMBL/GenBank/DDBJ whole genome shotgun (WGS) entry which is preliminary data.</text>
</comment>
<accession>A0A6L5WIX5</accession>
<dbReference type="Proteomes" id="UP000476338">
    <property type="component" value="Unassembled WGS sequence"/>
</dbReference>
<dbReference type="EMBL" id="VWSJ01000001">
    <property type="protein sequence ID" value="MSN95773.1"/>
    <property type="molecule type" value="Genomic_DNA"/>
</dbReference>
<name>A0A6L5WIX5_9BACT</name>
<dbReference type="Pfam" id="PF05066">
    <property type="entry name" value="HARE-HTH"/>
    <property type="match status" value="1"/>
</dbReference>
<reference evidence="3 4" key="2">
    <citation type="submission" date="2020-03" db="EMBL/GenBank/DDBJ databases">
        <title>Campylobacter portucalensis sp. nov., a new species of Campylobacter isolated from the reproductive tract of bulls.</title>
        <authorList>
            <person name="Silva M.F."/>
            <person name="Pereira G."/>
            <person name="Carneiro C."/>
            <person name="Hemphill A."/>
            <person name="Mateus L."/>
            <person name="Lopes-Da-Costa L."/>
            <person name="Silva E."/>
        </authorList>
    </citation>
    <scope>NUCLEOTIDE SEQUENCE [LARGE SCALE GENOMIC DNA]</scope>
    <source>
        <strain evidence="3 4">FMV-PI01</strain>
    </source>
</reference>
<dbReference type="InterPro" id="IPR007759">
    <property type="entry name" value="Asxl_HARE-HTH"/>
</dbReference>
<dbReference type="AlphaFoldDB" id="A0A6L5WIX5"/>
<evidence type="ECO:0000256" key="1">
    <source>
        <dbReference type="ARBA" id="ARBA00023163"/>
    </source>
</evidence>
<dbReference type="PROSITE" id="PS51913">
    <property type="entry name" value="HTH_HARE"/>
    <property type="match status" value="1"/>
</dbReference>
<gene>
    <name evidence="3" type="ORF">F1B92_00940</name>
</gene>
<evidence type="ECO:0000259" key="2">
    <source>
        <dbReference type="PROSITE" id="PS51913"/>
    </source>
</evidence>
<proteinExistence type="predicted"/>